<reference evidence="1 2" key="1">
    <citation type="submission" date="2019-05" db="EMBL/GenBank/DDBJ databases">
        <title>Another draft genome of Portunus trituberculatus and its Hox gene families provides insights of decapod evolution.</title>
        <authorList>
            <person name="Jeong J.-H."/>
            <person name="Song I."/>
            <person name="Kim S."/>
            <person name="Choi T."/>
            <person name="Kim D."/>
            <person name="Ryu S."/>
            <person name="Kim W."/>
        </authorList>
    </citation>
    <scope>NUCLEOTIDE SEQUENCE [LARGE SCALE GENOMIC DNA]</scope>
    <source>
        <tissue evidence="1">Muscle</tissue>
    </source>
</reference>
<dbReference type="Proteomes" id="UP000324222">
    <property type="component" value="Unassembled WGS sequence"/>
</dbReference>
<evidence type="ECO:0000313" key="2">
    <source>
        <dbReference type="Proteomes" id="UP000324222"/>
    </source>
</evidence>
<comment type="caution">
    <text evidence="1">The sequence shown here is derived from an EMBL/GenBank/DDBJ whole genome shotgun (WGS) entry which is preliminary data.</text>
</comment>
<organism evidence="1 2">
    <name type="scientific">Portunus trituberculatus</name>
    <name type="common">Swimming crab</name>
    <name type="synonym">Neptunus trituberculatus</name>
    <dbReference type="NCBI Taxonomy" id="210409"/>
    <lineage>
        <taxon>Eukaryota</taxon>
        <taxon>Metazoa</taxon>
        <taxon>Ecdysozoa</taxon>
        <taxon>Arthropoda</taxon>
        <taxon>Crustacea</taxon>
        <taxon>Multicrustacea</taxon>
        <taxon>Malacostraca</taxon>
        <taxon>Eumalacostraca</taxon>
        <taxon>Eucarida</taxon>
        <taxon>Decapoda</taxon>
        <taxon>Pleocyemata</taxon>
        <taxon>Brachyura</taxon>
        <taxon>Eubrachyura</taxon>
        <taxon>Portunoidea</taxon>
        <taxon>Portunidae</taxon>
        <taxon>Portuninae</taxon>
        <taxon>Portunus</taxon>
    </lineage>
</organism>
<proteinExistence type="predicted"/>
<accession>A0A5B7JYS9</accession>
<evidence type="ECO:0000313" key="1">
    <source>
        <dbReference type="EMBL" id="MPC99745.1"/>
    </source>
</evidence>
<protein>
    <submittedName>
        <fullName evidence="1">Uncharacterized protein</fullName>
    </submittedName>
</protein>
<name>A0A5B7JYS9_PORTR</name>
<dbReference type="EMBL" id="VSRR010119645">
    <property type="protein sequence ID" value="MPC99745.1"/>
    <property type="molecule type" value="Genomic_DNA"/>
</dbReference>
<keyword evidence="2" id="KW-1185">Reference proteome</keyword>
<gene>
    <name evidence="1" type="ORF">E2C01_095178</name>
</gene>
<dbReference type="AlphaFoldDB" id="A0A5B7JYS9"/>
<sequence length="76" mass="9002">MRCILASRLTVQRQVTRVPCAKTREEKNRNIRLSFSFDPLLLRVHNKARKKGDKVHFETVTIALLYVNLLMEHRLK</sequence>